<evidence type="ECO:0000256" key="1">
    <source>
        <dbReference type="SAM" id="MobiDB-lite"/>
    </source>
</evidence>
<accession>A0A0K6S931</accession>
<evidence type="ECO:0000313" key="2">
    <source>
        <dbReference type="EMBL" id="CUC10057.1"/>
    </source>
</evidence>
<dbReference type="PhylomeDB" id="A0A0K6S931"/>
<gene>
    <name evidence="2" type="ORF">Cvel_6548.t1.CR1</name>
</gene>
<reference evidence="2" key="1">
    <citation type="submission" date="2014-11" db="EMBL/GenBank/DDBJ databases">
        <title>Molecular phylogeny of cliff fern family Woodsiaceae with morphological implications.</title>
        <authorList>
            <person name="Shao Y.-Z."/>
            <person name="Wei R."/>
            <person name="Zhang X.-C."/>
        </authorList>
    </citation>
    <scope>NUCLEOTIDE SEQUENCE</scope>
</reference>
<feature type="region of interest" description="Disordered" evidence="1">
    <location>
        <begin position="1"/>
        <end position="24"/>
    </location>
</feature>
<organism evidence="2">
    <name type="scientific">Chromera velia CCMP2878</name>
    <dbReference type="NCBI Taxonomy" id="1169474"/>
    <lineage>
        <taxon>Eukaryota</taxon>
        <taxon>Sar</taxon>
        <taxon>Alveolata</taxon>
        <taxon>Colpodellida</taxon>
        <taxon>Chromeraceae</taxon>
        <taxon>Chromera</taxon>
    </lineage>
</organism>
<dbReference type="EMBL" id="CDMZ01002451">
    <property type="protein sequence ID" value="CUC10057.1"/>
    <property type="molecule type" value="Genomic_DNA"/>
</dbReference>
<dbReference type="AlphaFoldDB" id="A0A0K6S931"/>
<feature type="compositionally biased region" description="Polar residues" evidence="1">
    <location>
        <begin position="1"/>
        <end position="20"/>
    </location>
</feature>
<name>A0A0K6S931_9ALVE</name>
<proteinExistence type="predicted"/>
<protein>
    <submittedName>
        <fullName evidence="2">Uncharacterized protein</fullName>
    </submittedName>
</protein>
<dbReference type="VEuPathDB" id="CryptoDB:Cvel_6548"/>
<sequence>MGNGQGSDAFSSCCGASSATAEDEFSVTPPKGGYMIYRGHGYLPTVPITTATTTVPTTATTTTLAGGPRVKAVRPPSMLQREAQENRLAAEMAVVVEGEEDEEERGVGGEDFASFCRPFSSEEEMIAVKFQGSGAFTESFYIQKALN</sequence>